<evidence type="ECO:0000313" key="2">
    <source>
        <dbReference type="Proteomes" id="UP001596274"/>
    </source>
</evidence>
<proteinExistence type="predicted"/>
<accession>A0ABD5T7D3</accession>
<gene>
    <name evidence="1" type="ORF">ACFQDD_08070</name>
</gene>
<dbReference type="AlphaFoldDB" id="A0ABD5T7D3"/>
<comment type="caution">
    <text evidence="1">The sequence shown here is derived from an EMBL/GenBank/DDBJ whole genome shotgun (WGS) entry which is preliminary data.</text>
</comment>
<organism evidence="1 2">
    <name type="scientific">Halorubrum pallidum</name>
    <dbReference type="NCBI Taxonomy" id="1526114"/>
    <lineage>
        <taxon>Archaea</taxon>
        <taxon>Methanobacteriati</taxon>
        <taxon>Methanobacteriota</taxon>
        <taxon>Stenosarchaea group</taxon>
        <taxon>Halobacteria</taxon>
        <taxon>Halobacteriales</taxon>
        <taxon>Haloferacaceae</taxon>
        <taxon>Halorubrum</taxon>
    </lineage>
</organism>
<reference evidence="1 2" key="1">
    <citation type="journal article" date="2019" name="Int. J. Syst. Evol. Microbiol.">
        <title>The Global Catalogue of Microorganisms (GCM) 10K type strain sequencing project: providing services to taxonomists for standard genome sequencing and annotation.</title>
        <authorList>
            <consortium name="The Broad Institute Genomics Platform"/>
            <consortium name="The Broad Institute Genome Sequencing Center for Infectious Disease"/>
            <person name="Wu L."/>
            <person name="Ma J."/>
        </authorList>
    </citation>
    <scope>NUCLEOTIDE SEQUENCE [LARGE SCALE GENOMIC DNA]</scope>
    <source>
        <strain evidence="1 2">PJ61</strain>
    </source>
</reference>
<keyword evidence="2" id="KW-1185">Reference proteome</keyword>
<sequence>MAASESNSETSEAVDEQESYNVVVDFGANTSIETIEAEFPNAVHVEQVGQGSFQIGYGTRAAFPAEAYRKVVNLVETKLELVGVDPVVETAHVYGANTKRVFGGHTDAEIGTSFD</sequence>
<evidence type="ECO:0000313" key="1">
    <source>
        <dbReference type="EMBL" id="MFC6771468.1"/>
    </source>
</evidence>
<name>A0ABD5T7D3_9EURY</name>
<dbReference type="Proteomes" id="UP001596274">
    <property type="component" value="Unassembled WGS sequence"/>
</dbReference>
<dbReference type="EMBL" id="JBHSWT010000390">
    <property type="protein sequence ID" value="MFC6771468.1"/>
    <property type="molecule type" value="Genomic_DNA"/>
</dbReference>
<protein>
    <submittedName>
        <fullName evidence="1">Uncharacterized protein</fullName>
    </submittedName>
</protein>